<evidence type="ECO:0000259" key="2">
    <source>
        <dbReference type="Pfam" id="PF16871"/>
    </source>
</evidence>
<proteinExistence type="predicted"/>
<sequence length="437" mass="48348">MIRYAMALCGLMCLTACGGGSTAQEVITPPPVQQQPLPYQLSLAANSWVEGDASATATIVTEQGIQNWQHSDDVLAVYLHLPQTGQLELALTGKVSQGESKLEVSLGEQRRTVTISSTASQQHAVGSFQVTQSGYQKILLRGLSSSSQTFAELTQLNFGGSAAANASYIKDEVYWGRRGPSVHLSYQLPQNTAVRWFYSEMEIPSGSDTLGSYFMANGFADGYFGIQVNSATERRVLFSVWSPYQTDDPTSIPEQYQVKLLRKGADVQTGEFGNEGSGGQSFLRYNWQTDTRYGFLLKAEPQADNHTHYSAWFYPPELGQWQLIASFSRPDTQRNIERPHSFLENFIPETGDTSRKVYFPSQWFADAEGNWTQNRKASFSVDNTGDRGNRLDYKGGLTERGFLLQNCGFFSETTAAGTEWQLPANSNAPQIEFAALP</sequence>
<keyword evidence="4" id="KW-1185">Reference proteome</keyword>
<dbReference type="InterPro" id="IPR031712">
    <property type="entry name" value="DUF5077"/>
</dbReference>
<dbReference type="EMBL" id="RRCF01000002">
    <property type="protein sequence ID" value="RRJ21346.1"/>
    <property type="molecule type" value="Genomic_DNA"/>
</dbReference>
<feature type="signal peptide" evidence="1">
    <location>
        <begin position="1"/>
        <end position="23"/>
    </location>
</feature>
<dbReference type="Proteomes" id="UP000276260">
    <property type="component" value="Unassembled WGS sequence"/>
</dbReference>
<comment type="caution">
    <text evidence="3">The sequence shown here is derived from an EMBL/GenBank/DDBJ whole genome shotgun (WGS) entry which is preliminary data.</text>
</comment>
<accession>A0A3P3QJK3</accession>
<dbReference type="RefSeq" id="WP_068226385.1">
    <property type="nucleotide sequence ID" value="NZ_LAVS01000096.1"/>
</dbReference>
<reference evidence="3 4" key="1">
    <citation type="submission" date="2018-11" db="EMBL/GenBank/DDBJ databases">
        <title>Draft genome analysis of Rheinheimera mesophila isolated from an industrial waste site.</title>
        <authorList>
            <person name="Yu Q."/>
            <person name="Qi Y."/>
            <person name="Zhang H."/>
            <person name="Lu Y."/>
            <person name="Pu J."/>
        </authorList>
    </citation>
    <scope>NUCLEOTIDE SEQUENCE [LARGE SCALE GENOMIC DNA]</scope>
    <source>
        <strain evidence="3 4">IITR13</strain>
    </source>
</reference>
<name>A0A3P3QJK3_9GAMM</name>
<dbReference type="Pfam" id="PF11958">
    <property type="entry name" value="DUF3472"/>
    <property type="match status" value="1"/>
</dbReference>
<dbReference type="OrthoDB" id="6014523at2"/>
<dbReference type="Pfam" id="PF16871">
    <property type="entry name" value="DUF5077"/>
    <property type="match status" value="1"/>
</dbReference>
<evidence type="ECO:0000313" key="3">
    <source>
        <dbReference type="EMBL" id="RRJ21346.1"/>
    </source>
</evidence>
<protein>
    <submittedName>
        <fullName evidence="3">DUF3472 domain-containing protein</fullName>
    </submittedName>
</protein>
<feature type="chain" id="PRO_5018243485" evidence="1">
    <location>
        <begin position="24"/>
        <end position="437"/>
    </location>
</feature>
<feature type="domain" description="DUF5077" evidence="2">
    <location>
        <begin position="42"/>
        <end position="162"/>
    </location>
</feature>
<keyword evidence="1" id="KW-0732">Signal</keyword>
<evidence type="ECO:0000313" key="4">
    <source>
        <dbReference type="Proteomes" id="UP000276260"/>
    </source>
</evidence>
<organism evidence="3 4">
    <name type="scientific">Rheinheimera mesophila</name>
    <dbReference type="NCBI Taxonomy" id="1547515"/>
    <lineage>
        <taxon>Bacteria</taxon>
        <taxon>Pseudomonadati</taxon>
        <taxon>Pseudomonadota</taxon>
        <taxon>Gammaproteobacteria</taxon>
        <taxon>Chromatiales</taxon>
        <taxon>Chromatiaceae</taxon>
        <taxon>Rheinheimera</taxon>
    </lineage>
</organism>
<dbReference type="AlphaFoldDB" id="A0A3P3QJK3"/>
<gene>
    <name evidence="3" type="ORF">EIK76_10745</name>
</gene>
<evidence type="ECO:0000256" key="1">
    <source>
        <dbReference type="SAM" id="SignalP"/>
    </source>
</evidence>
<dbReference type="InterPro" id="IPR021862">
    <property type="entry name" value="DUF3472"/>
</dbReference>